<gene>
    <name evidence="3" type="primary">mnmH</name>
    <name evidence="3" type="ORF">ACFFIX_16045</name>
</gene>
<keyword evidence="4" id="KW-1185">Reference proteome</keyword>
<dbReference type="SMART" id="SM00450">
    <property type="entry name" value="RHOD"/>
    <property type="match status" value="1"/>
</dbReference>
<dbReference type="Gene3D" id="3.40.250.10">
    <property type="entry name" value="Rhodanese-like domain"/>
    <property type="match status" value="1"/>
</dbReference>
<dbReference type="GO" id="GO:0016740">
    <property type="term" value="F:transferase activity"/>
    <property type="evidence" value="ECO:0007669"/>
    <property type="project" value="UniProtKB-KW"/>
</dbReference>
<dbReference type="NCBIfam" id="NF008750">
    <property type="entry name" value="PRK11784.1-2"/>
    <property type="match status" value="1"/>
</dbReference>
<dbReference type="EC" id="2.5.1.-" evidence="3"/>
<feature type="domain" description="Rhodanese" evidence="2">
    <location>
        <begin position="15"/>
        <end position="161"/>
    </location>
</feature>
<dbReference type="InterPro" id="IPR027417">
    <property type="entry name" value="P-loop_NTPase"/>
</dbReference>
<evidence type="ECO:0000313" key="3">
    <source>
        <dbReference type="EMBL" id="MFC0272939.1"/>
    </source>
</evidence>
<accession>A0ABV6GHA2</accession>
<evidence type="ECO:0000259" key="2">
    <source>
        <dbReference type="PROSITE" id="PS50206"/>
    </source>
</evidence>
<dbReference type="SUPFAM" id="SSF52821">
    <property type="entry name" value="Rhodanese/Cell cycle control phosphatase"/>
    <property type="match status" value="1"/>
</dbReference>
<dbReference type="Pfam" id="PF26341">
    <property type="entry name" value="AAA_SelU"/>
    <property type="match status" value="1"/>
</dbReference>
<dbReference type="EMBL" id="JBHLVO010000014">
    <property type="protein sequence ID" value="MFC0272939.1"/>
    <property type="molecule type" value="Genomic_DNA"/>
</dbReference>
<evidence type="ECO:0000256" key="1">
    <source>
        <dbReference type="ARBA" id="ARBA00023266"/>
    </source>
</evidence>
<dbReference type="InterPro" id="IPR036873">
    <property type="entry name" value="Rhodanese-like_dom_sf"/>
</dbReference>
<keyword evidence="3" id="KW-0808">Transferase</keyword>
<proteinExistence type="predicted"/>
<dbReference type="InterPro" id="IPR058840">
    <property type="entry name" value="AAA_SelU"/>
</dbReference>
<dbReference type="PANTHER" id="PTHR30401:SF0">
    <property type="entry name" value="TRNA 2-SELENOURIDINE SYNTHASE"/>
    <property type="match status" value="1"/>
</dbReference>
<dbReference type="NCBIfam" id="TIGR03167">
    <property type="entry name" value="tRNA_sel_U_synt"/>
    <property type="match status" value="1"/>
</dbReference>
<dbReference type="PANTHER" id="PTHR30401">
    <property type="entry name" value="TRNA 2-SELENOURIDINE SYNTHASE"/>
    <property type="match status" value="1"/>
</dbReference>
<dbReference type="RefSeq" id="WP_378935746.1">
    <property type="nucleotide sequence ID" value="NZ_JBHLVO010000014.1"/>
</dbReference>
<dbReference type="InterPro" id="IPR017582">
    <property type="entry name" value="SelU"/>
</dbReference>
<sequence length="347" mass="39723">MFKDLKIDELLHSQDKSKFSLIDVRSPSEYQEMTIPGSFNIPLFDDIERAEVGTLYKRVSVQSAKDRGLEIVAAKLPEFIKQFNQIEGDKVVFCWRGGMRSKTTATVLDLMGIKTFRLQGGVRSYRHWVIQTLEKVEIKPKAYVLNGGTGTGKTAILKRLEKEGYPTLDLEGLANHRGSIFGQIGLVSQNQKTFEALLVQDIERLHSSPFILLEAESKRIGKLLIPDFVMEKKAYGTHIFIEMPMEERVRHILEEYRPWDHHEECVNAFCKIKKHIHTPIAAQIEADLKSCNYDSAVLLLLEFYYDPRYVHTTKQYSENQRITIQANDVDEAVEAVGRLLKSAFTLS</sequence>
<comment type="caution">
    <text evidence="3">The sequence shown here is derived from an EMBL/GenBank/DDBJ whole genome shotgun (WGS) entry which is preliminary data.</text>
</comment>
<reference evidence="3 4" key="1">
    <citation type="submission" date="2024-09" db="EMBL/GenBank/DDBJ databases">
        <authorList>
            <person name="Sun Q."/>
            <person name="Mori K."/>
        </authorList>
    </citation>
    <scope>NUCLEOTIDE SEQUENCE [LARGE SCALE GENOMIC DNA]</scope>
    <source>
        <strain evidence="3 4">CCM 7228</strain>
    </source>
</reference>
<protein>
    <submittedName>
        <fullName evidence="3">tRNA 2-selenouridine(34) synthase MnmH</fullName>
        <ecNumber evidence="3">2.5.1.-</ecNumber>
    </submittedName>
</protein>
<dbReference type="SUPFAM" id="SSF52540">
    <property type="entry name" value="P-loop containing nucleoside triphosphate hydrolases"/>
    <property type="match status" value="1"/>
</dbReference>
<dbReference type="Pfam" id="PF00581">
    <property type="entry name" value="Rhodanese"/>
    <property type="match status" value="1"/>
</dbReference>
<name>A0ABV6GHA2_9BACI</name>
<dbReference type="PROSITE" id="PS50206">
    <property type="entry name" value="RHODANESE_3"/>
    <property type="match status" value="1"/>
</dbReference>
<keyword evidence="1" id="KW-0711">Selenium</keyword>
<organism evidence="3 4">
    <name type="scientific">Metabacillus herbersteinensis</name>
    <dbReference type="NCBI Taxonomy" id="283816"/>
    <lineage>
        <taxon>Bacteria</taxon>
        <taxon>Bacillati</taxon>
        <taxon>Bacillota</taxon>
        <taxon>Bacilli</taxon>
        <taxon>Bacillales</taxon>
        <taxon>Bacillaceae</taxon>
        <taxon>Metabacillus</taxon>
    </lineage>
</organism>
<evidence type="ECO:0000313" key="4">
    <source>
        <dbReference type="Proteomes" id="UP001589854"/>
    </source>
</evidence>
<dbReference type="Proteomes" id="UP001589854">
    <property type="component" value="Unassembled WGS sequence"/>
</dbReference>
<dbReference type="InterPro" id="IPR001763">
    <property type="entry name" value="Rhodanese-like_dom"/>
</dbReference>